<dbReference type="InterPro" id="IPR028349">
    <property type="entry name" value="PafC-like"/>
</dbReference>
<dbReference type="Pfam" id="PF13280">
    <property type="entry name" value="WYL"/>
    <property type="match status" value="1"/>
</dbReference>
<dbReference type="InterPro" id="IPR026881">
    <property type="entry name" value="WYL_dom"/>
</dbReference>
<dbReference type="InterPro" id="IPR051534">
    <property type="entry name" value="CBASS_pafABC_assoc_protein"/>
</dbReference>
<dbReference type="InterPro" id="IPR057727">
    <property type="entry name" value="WCX_dom"/>
</dbReference>
<evidence type="ECO:0000313" key="4">
    <source>
        <dbReference type="EMBL" id="OMF14200.1"/>
    </source>
</evidence>
<dbReference type="Gene3D" id="1.10.10.10">
    <property type="entry name" value="Winged helix-like DNA-binding domain superfamily/Winged helix DNA-binding domain"/>
    <property type="match status" value="1"/>
</dbReference>
<dbReference type="InterPro" id="IPR001034">
    <property type="entry name" value="DeoR_HTH"/>
</dbReference>
<dbReference type="PROSITE" id="PS51000">
    <property type="entry name" value="HTH_DEOR_2"/>
    <property type="match status" value="1"/>
</dbReference>
<dbReference type="PIRSF" id="PIRSF016838">
    <property type="entry name" value="PafC"/>
    <property type="match status" value="1"/>
</dbReference>
<dbReference type="SUPFAM" id="SSF46785">
    <property type="entry name" value="Winged helix' DNA-binding domain"/>
    <property type="match status" value="1"/>
</dbReference>
<gene>
    <name evidence="4" type="ORF">BK131_11980</name>
</gene>
<evidence type="ECO:0000313" key="5">
    <source>
        <dbReference type="Proteomes" id="UP000187134"/>
    </source>
</evidence>
<dbReference type="Proteomes" id="UP000187134">
    <property type="component" value="Unassembled WGS sequence"/>
</dbReference>
<reference evidence="4 5" key="1">
    <citation type="submission" date="2016-11" db="EMBL/GenBank/DDBJ databases">
        <title>Paenibacillus species isolates.</title>
        <authorList>
            <person name="Beno S.M."/>
        </authorList>
    </citation>
    <scope>NUCLEOTIDE SEQUENCE [LARGE SCALE GENOMIC DNA]</scope>
    <source>
        <strain evidence="4 5">FSL H8-0246</strain>
    </source>
</reference>
<dbReference type="Pfam" id="PF08279">
    <property type="entry name" value="HTH_11"/>
    <property type="match status" value="1"/>
</dbReference>
<dbReference type="PANTHER" id="PTHR34580:SF1">
    <property type="entry name" value="PROTEIN PAFC"/>
    <property type="match status" value="1"/>
</dbReference>
<dbReference type="InterPro" id="IPR036390">
    <property type="entry name" value="WH_DNA-bd_sf"/>
</dbReference>
<dbReference type="PANTHER" id="PTHR34580">
    <property type="match status" value="1"/>
</dbReference>
<sequence length="315" mass="36222">MKLERMLAIVILLLQRSKVRGKDLAEMFEVSLRTIYRDIESIHAAGIPITTSSGVGGGIGIMEQYKLNAGLFTTHDMIAILNGLGIMQSTFSGKEVSHALVKLKSIVPEEEFQAMNVKKNQMMVDFTSWIGADDSDNVINSIKIALEKMYTVTFSYYNRQGTEQLEGVEPQRMVFKASHWYVQAYLPQTQNYRLFKLRKMYSVTIEDTPFNHRPLPHPFSEFTNQMRAKTFSIQLLIKASALNRMLDYCTMNNITYLGEERYQVSLPFIDDDYGYGILMSFGDSLRCLEPEHVRLELIQRMNKATQQYTDTQKKL</sequence>
<accession>A0A1R1BWG6</accession>
<dbReference type="InterPro" id="IPR013196">
    <property type="entry name" value="HTH_11"/>
</dbReference>
<name>A0A1R1BWG6_PAEAM</name>
<dbReference type="GO" id="GO:0003700">
    <property type="term" value="F:DNA-binding transcription factor activity"/>
    <property type="evidence" value="ECO:0007669"/>
    <property type="project" value="InterPro"/>
</dbReference>
<dbReference type="AlphaFoldDB" id="A0A1R1BWG6"/>
<dbReference type="Pfam" id="PF25583">
    <property type="entry name" value="WCX"/>
    <property type="match status" value="1"/>
</dbReference>
<organism evidence="4 5">
    <name type="scientific">Paenibacillus amylolyticus</name>
    <dbReference type="NCBI Taxonomy" id="1451"/>
    <lineage>
        <taxon>Bacteria</taxon>
        <taxon>Bacillati</taxon>
        <taxon>Bacillota</taxon>
        <taxon>Bacilli</taxon>
        <taxon>Bacillales</taxon>
        <taxon>Paenibacillaceae</taxon>
        <taxon>Paenibacillus</taxon>
    </lineage>
</organism>
<protein>
    <recommendedName>
        <fullName evidence="3">HTH deoR-type domain-containing protein</fullName>
    </recommendedName>
</protein>
<evidence type="ECO:0000256" key="1">
    <source>
        <dbReference type="ARBA" id="ARBA00023015"/>
    </source>
</evidence>
<dbReference type="OrthoDB" id="9815009at2"/>
<evidence type="ECO:0000259" key="3">
    <source>
        <dbReference type="PROSITE" id="PS51000"/>
    </source>
</evidence>
<feature type="domain" description="HTH deoR-type" evidence="3">
    <location>
        <begin position="2"/>
        <end position="57"/>
    </location>
</feature>
<dbReference type="RefSeq" id="WP_076331801.1">
    <property type="nucleotide sequence ID" value="NZ_MRTJ01000003.1"/>
</dbReference>
<dbReference type="PROSITE" id="PS52050">
    <property type="entry name" value="WYL"/>
    <property type="match status" value="1"/>
</dbReference>
<keyword evidence="1" id="KW-0805">Transcription regulation</keyword>
<keyword evidence="2" id="KW-0804">Transcription</keyword>
<comment type="caution">
    <text evidence="4">The sequence shown here is derived from an EMBL/GenBank/DDBJ whole genome shotgun (WGS) entry which is preliminary data.</text>
</comment>
<proteinExistence type="predicted"/>
<dbReference type="InterPro" id="IPR036388">
    <property type="entry name" value="WH-like_DNA-bd_sf"/>
</dbReference>
<evidence type="ECO:0000256" key="2">
    <source>
        <dbReference type="ARBA" id="ARBA00023163"/>
    </source>
</evidence>
<dbReference type="EMBL" id="MRTJ01000003">
    <property type="protein sequence ID" value="OMF14200.1"/>
    <property type="molecule type" value="Genomic_DNA"/>
</dbReference>